<dbReference type="EC" id="2.3.1.94" evidence="7"/>
<dbReference type="InterPro" id="IPR014043">
    <property type="entry name" value="Acyl_transferase_dom"/>
</dbReference>
<dbReference type="Gene3D" id="1.10.1200.10">
    <property type="entry name" value="ACP-like"/>
    <property type="match status" value="2"/>
</dbReference>
<dbReference type="GO" id="GO:0004312">
    <property type="term" value="F:fatty acid synthase activity"/>
    <property type="evidence" value="ECO:0007669"/>
    <property type="project" value="TreeGrafter"/>
</dbReference>
<dbReference type="InterPro" id="IPR016039">
    <property type="entry name" value="Thiolase-like"/>
</dbReference>
<dbReference type="InterPro" id="IPR020806">
    <property type="entry name" value="PKS_PP-bd"/>
</dbReference>
<dbReference type="InterPro" id="IPR029058">
    <property type="entry name" value="AB_hydrolase_fold"/>
</dbReference>
<organism evidence="7 8">
    <name type="scientific">Nocardia cerradoensis</name>
    <dbReference type="NCBI Taxonomy" id="85688"/>
    <lineage>
        <taxon>Bacteria</taxon>
        <taxon>Bacillati</taxon>
        <taxon>Actinomycetota</taxon>
        <taxon>Actinomycetes</taxon>
        <taxon>Mycobacteriales</taxon>
        <taxon>Nocardiaceae</taxon>
        <taxon>Nocardia</taxon>
    </lineage>
</organism>
<dbReference type="CDD" id="cd08952">
    <property type="entry name" value="KR_1_SDR_x"/>
    <property type="match status" value="1"/>
</dbReference>
<dbReference type="SMART" id="SM00827">
    <property type="entry name" value="PKS_AT"/>
    <property type="match status" value="2"/>
</dbReference>
<reference evidence="7 8" key="1">
    <citation type="submission" date="2017-07" db="EMBL/GenBank/DDBJ databases">
        <title>First draft Genome Sequence of Nocardia cerradoensis isolated from human infection.</title>
        <authorList>
            <person name="Carrasco G."/>
        </authorList>
    </citation>
    <scope>NUCLEOTIDE SEQUENCE [LARGE SCALE GENOMIC DNA]</scope>
    <source>
        <strain evidence="7 8">CNM20130759</strain>
    </source>
</reference>
<dbReference type="GO" id="GO:0071770">
    <property type="term" value="P:DIM/DIP cell wall layer assembly"/>
    <property type="evidence" value="ECO:0007669"/>
    <property type="project" value="TreeGrafter"/>
</dbReference>
<dbReference type="SMART" id="SM00822">
    <property type="entry name" value="PKS_KR"/>
    <property type="match status" value="1"/>
</dbReference>
<keyword evidence="3 7" id="KW-0808">Transferase</keyword>
<dbReference type="Pfam" id="PF08659">
    <property type="entry name" value="KR"/>
    <property type="match status" value="1"/>
</dbReference>
<name>A0A231HF25_9NOCA</name>
<dbReference type="Gene3D" id="3.30.70.3290">
    <property type="match status" value="2"/>
</dbReference>
<keyword evidence="2" id="KW-0597">Phosphoprotein</keyword>
<dbReference type="SUPFAM" id="SSF53474">
    <property type="entry name" value="alpha/beta-Hydrolases"/>
    <property type="match status" value="1"/>
</dbReference>
<dbReference type="SUPFAM" id="SSF52151">
    <property type="entry name" value="FabD/lysophospholipase-like"/>
    <property type="match status" value="2"/>
</dbReference>
<dbReference type="GO" id="GO:0047879">
    <property type="term" value="F:erythronolide synthase activity"/>
    <property type="evidence" value="ECO:0007669"/>
    <property type="project" value="UniProtKB-EC"/>
</dbReference>
<evidence type="ECO:0000256" key="2">
    <source>
        <dbReference type="ARBA" id="ARBA00022553"/>
    </source>
</evidence>
<accession>A0A231HF25</accession>
<dbReference type="PROSITE" id="PS00606">
    <property type="entry name" value="KS3_1"/>
    <property type="match status" value="1"/>
</dbReference>
<comment type="caution">
    <text evidence="7">The sequence shown here is derived from an EMBL/GenBank/DDBJ whole genome shotgun (WGS) entry which is preliminary data.</text>
</comment>
<dbReference type="InterPro" id="IPR014031">
    <property type="entry name" value="Ketoacyl_synth_C"/>
</dbReference>
<dbReference type="PROSITE" id="PS52004">
    <property type="entry name" value="KS3_2"/>
    <property type="match status" value="2"/>
</dbReference>
<dbReference type="GO" id="GO:0005886">
    <property type="term" value="C:plasma membrane"/>
    <property type="evidence" value="ECO:0007669"/>
    <property type="project" value="TreeGrafter"/>
</dbReference>
<feature type="domain" description="Carrier" evidence="5">
    <location>
        <begin position="917"/>
        <end position="992"/>
    </location>
</feature>
<dbReference type="Proteomes" id="UP000215506">
    <property type="component" value="Unassembled WGS sequence"/>
</dbReference>
<gene>
    <name evidence="7" type="primary">eryA_1</name>
    <name evidence="7" type="ORF">B7C42_00688</name>
</gene>
<dbReference type="Pfam" id="PF00109">
    <property type="entry name" value="ketoacyl-synt"/>
    <property type="match status" value="2"/>
</dbReference>
<dbReference type="FunFam" id="3.40.47.10:FF:000019">
    <property type="entry name" value="Polyketide synthase type I"/>
    <property type="match status" value="1"/>
</dbReference>
<dbReference type="SMART" id="SM00824">
    <property type="entry name" value="PKS_TE"/>
    <property type="match status" value="1"/>
</dbReference>
<dbReference type="Pfam" id="PF00550">
    <property type="entry name" value="PP-binding"/>
    <property type="match status" value="2"/>
</dbReference>
<dbReference type="InterPro" id="IPR016035">
    <property type="entry name" value="Acyl_Trfase/lysoPLipase"/>
</dbReference>
<feature type="domain" description="Ketosynthase family 3 (KS3)" evidence="6">
    <location>
        <begin position="10"/>
        <end position="416"/>
    </location>
</feature>
<dbReference type="InterPro" id="IPR032821">
    <property type="entry name" value="PKS_assoc"/>
</dbReference>
<proteinExistence type="predicted"/>
<dbReference type="PROSITE" id="PS50075">
    <property type="entry name" value="CARRIER"/>
    <property type="match status" value="2"/>
</dbReference>
<dbReference type="CDD" id="cd00833">
    <property type="entry name" value="PKS"/>
    <property type="match status" value="2"/>
</dbReference>
<feature type="domain" description="Carrier" evidence="5">
    <location>
        <begin position="2364"/>
        <end position="2442"/>
    </location>
</feature>
<dbReference type="InterPro" id="IPR020841">
    <property type="entry name" value="PKS_Beta-ketoAc_synthase_dom"/>
</dbReference>
<feature type="domain" description="Ketosynthase family 3 (KS3)" evidence="6">
    <location>
        <begin position="1017"/>
        <end position="1443"/>
    </location>
</feature>
<dbReference type="InterPro" id="IPR014030">
    <property type="entry name" value="Ketoacyl_synth_N"/>
</dbReference>
<dbReference type="SUPFAM" id="SSF47336">
    <property type="entry name" value="ACP-like"/>
    <property type="match status" value="1"/>
</dbReference>
<protein>
    <submittedName>
        <fullName evidence="7">Erythronolide synthase, modules 1 and 2</fullName>
        <ecNumber evidence="7">2.3.1.94</ecNumber>
    </submittedName>
</protein>
<dbReference type="InterPro" id="IPR006162">
    <property type="entry name" value="Ppantetheine_attach_site"/>
</dbReference>
<dbReference type="GO" id="GO:0005737">
    <property type="term" value="C:cytoplasm"/>
    <property type="evidence" value="ECO:0007669"/>
    <property type="project" value="TreeGrafter"/>
</dbReference>
<dbReference type="Pfam" id="PF00975">
    <property type="entry name" value="Thioesterase"/>
    <property type="match status" value="1"/>
</dbReference>
<dbReference type="EMBL" id="NGAF01000001">
    <property type="protein sequence ID" value="OXR47563.1"/>
    <property type="molecule type" value="Genomic_DNA"/>
</dbReference>
<dbReference type="InterPro" id="IPR057326">
    <property type="entry name" value="KR_dom"/>
</dbReference>
<dbReference type="InterPro" id="IPR020802">
    <property type="entry name" value="TesA-like"/>
</dbReference>
<dbReference type="Gene3D" id="3.40.50.1820">
    <property type="entry name" value="alpha/beta hydrolase"/>
    <property type="match status" value="1"/>
</dbReference>
<dbReference type="Pfam" id="PF02801">
    <property type="entry name" value="Ketoacyl-synt_C"/>
    <property type="match status" value="2"/>
</dbReference>
<dbReference type="InterPro" id="IPR050091">
    <property type="entry name" value="PKS_NRPS_Biosynth_Enz"/>
</dbReference>
<dbReference type="InterPro" id="IPR016036">
    <property type="entry name" value="Malonyl_transacylase_ACP-bd"/>
</dbReference>
<dbReference type="SUPFAM" id="SSF51735">
    <property type="entry name" value="NAD(P)-binding Rossmann-fold domains"/>
    <property type="match status" value="2"/>
</dbReference>
<dbReference type="PANTHER" id="PTHR43775:SF51">
    <property type="entry name" value="INACTIVE PHENOLPHTHIOCEROL SYNTHESIS POLYKETIDE SYNTHASE TYPE I PKS1-RELATED"/>
    <property type="match status" value="1"/>
</dbReference>
<evidence type="ECO:0000256" key="1">
    <source>
        <dbReference type="ARBA" id="ARBA00022450"/>
    </source>
</evidence>
<evidence type="ECO:0000313" key="7">
    <source>
        <dbReference type="EMBL" id="OXR47563.1"/>
    </source>
</evidence>
<dbReference type="InterPro" id="IPR009081">
    <property type="entry name" value="PP-bd_ACP"/>
</dbReference>
<dbReference type="InterPro" id="IPR001227">
    <property type="entry name" value="Ac_transferase_dom_sf"/>
</dbReference>
<dbReference type="InterPro" id="IPR036736">
    <property type="entry name" value="ACP-like_sf"/>
</dbReference>
<evidence type="ECO:0000256" key="3">
    <source>
        <dbReference type="ARBA" id="ARBA00022679"/>
    </source>
</evidence>
<dbReference type="InterPro" id="IPR001031">
    <property type="entry name" value="Thioesterase"/>
</dbReference>
<evidence type="ECO:0000313" key="8">
    <source>
        <dbReference type="Proteomes" id="UP000215506"/>
    </source>
</evidence>
<evidence type="ECO:0000256" key="4">
    <source>
        <dbReference type="ARBA" id="ARBA00023315"/>
    </source>
</evidence>
<dbReference type="Gene3D" id="3.40.47.10">
    <property type="match status" value="2"/>
</dbReference>
<dbReference type="FunFam" id="3.40.366.10:FF:000002">
    <property type="entry name" value="Probable polyketide synthase 2"/>
    <property type="match status" value="1"/>
</dbReference>
<sequence>MSMVPLPPSRTAIAVVGLSCRLPQAPDPRAFWQLLRSGTDAITDTPPERWRSADESLRRGGFLDTVTDFDAAFFGISAREAIEADPQQRLMLELAWQAFEDALGRRVGRTGVFVGAMADDYRIVQQRRGDAAIAHHTGVGASRGVIANRISYLLGLRGPSLTVDTGQSSSLVAVHLAMESLRRGESTTALAGGVQLNLVEDSAVRMSRFGGLSPDGRCYTFDARANGFVRGEGGGFVVLKTVPQALADGDRIYAVLRGSAVGNDGAGKDLTTPTVDGQRAVLREAYRAAGVDPAAVAYVELHGTGTRVGDPVEAEALGTELGVPRRTPLLVGSAKTNIGHLEGAAGIAGLLKVVLAVHHGELPPSLNFRTPNPAVRWKDWRLEVVTDRRAWPDGERVAGVSAFGMGGTNCHVVVAAPEPAVADRPASGHTPSGPAVAPRPVPWVFSAVSDAGLRALAADLRAGIPDSDAALPEIARTLAARSGLTERAVVFAPNAEELSAGLRQVSQSESRVVPARDVWSDDRELPVPAGPSVTFRELTELWDFPAAAAESVAFVFPGQGGQWAGMGARLWETSAVFRAWVRVADEVIAAEAGWSVREVLLDVDGAPSLDRVDVVQPALFVTMVGIGLVWASWGIAPDAVVGHSQGEVAAAFVAGALTLGDAVRVVAGRSALVARRLSGAGRMAVVWAPADAVRARLVGAVSVAAINGPATTVLTGAPEALAALVSRYDDEGVRVRWVDVDYASHSPQVEPVRAELVAELAAVRPRRTQVPFYSSVTGARLDAAGVDAEYWFRNLREPVNFAGAVDALLADGFRTFVECSPHPSLAGAVEDAAGPQVVVLSSLRRDDGGANRLLESLAQAWVAGVGVDWASVVGPGPRRRAPEYSFRRTTFWPGAATAAEPGRPDPGARWHALPPARRRRELLGLIRAEAAAVGAADISDAAVSFTGSGFDSVMAIELRNRLSLATGLSLPASVLFDHPSPDRLADHLANLLNDSPAQELPTPLAGAGVQDTSTDDADAIAIVSMACRYPGGADTPEKLWDLVVAGRDAIGPFPADRGWDLAGLFDDEPGRVGKSSARAGGFLYDAPQFDAELFGISPREAAAMDPQQRLLLETSWELFERAGLNVHALRGSDTGVFIGAMAPDYGPRMSEAGERAAGYVLTGTTGGVASGRISYVYGFTGPTLTVDTACSSSLVALHLAAAALRRGECSLAVAGGATVMSTPGIFIEFSQQRGLSPDGRCRAFGAGADGTGWAEGVGVLLLERLSDARRHGHRVLAVLRGSAVNSDGASNGLTAPNGPSQERVIRRALADAGLTTADVDVVEGHGTGTALGDPIEAHALLATYGRDRAGGHPLRLGSLKSNIGHSQAAAGVGGVIKMVQALRHGVLPRTLHADRPSPLIDWAAGQVELLTRNEPWPASGRPRRAAVSSFGIGGTNAHVVLEQAPAVADSAPVARSGPVPWIVSAASADGLREHAAALADFARRPDAPHPRSVAAALATRATLAERAVVIGRTPEDLAEALHRIADAPTRVVAAVPTPASHEDEPVPLGTAALTFPELLAAFGFRFEPVEGVAVLFPGQGGQWAGMGAQLWESSPVFRAWVSTLDVVVREAAGWSVRDVLLDRDGAEPLDRVDVVQVALFAMSVGVALVWASWGIGAEAVAGHSQGEVAAAFVAGGLTLADAVHIVVTRSRLIARKLSGSGGMAVVWAAPERIRPRLVDGVVVAAVNGPEVVVLSGDSQPLRTVADGVEAEGVRVRWVDVDYASHSPAVEAVHDELVDRLVSLRPRSSAVAFYSSVRGGLLDTAELDAAYWFRNLREPVDFTGAVAALAADGFRFFVESSPHPGLVGAVEETVGADGVVVGSLRRGEGGLDRLLTAAGDGWVRGLPVDWPRVIGAAPDADAPTYTFRRQRYWLSAEPPRARIADDWRYRVDWRALPPATARPAGRWLLVGAPDEVRDALSRSRLEVTDDRDSGPLRGALSFRSDIGETLELLRGLPESVPLYVITRGAVGVAGEPLADPAQSVLWGLGYSLALARPDRWGGLIDLPATPLDADLVATLEHALSTATENQMAVRPSGLFARRLVRAHARNDRAPWRSRGSALVTGGTGAIGARVARWLLRTGTDHVVLLSRSGPAAPNAAALRAEFGSAVTIVACDITDRAALDRVIGDIADLRTVVHAAGVVDSTPVTEVTAADIAHVIGPKAVAAQYLHELTGELDAFVLFSSGAAVWGSADQGVYGAANAYLDALAAHRRGLGLPATSIAWGAWDGGGMAAEPGAAQRWRRQGVLPMDPDAALDHLERALRAGESGLLVADIDWSRLAPVLSAARPLRLLAELPEAQPAAEPAEATTGRSFAERLAALPEDEADRALLELVRAEIAAVLGYDAPRADDDDRNLLELGFDSLTTVELRNRLNAATGLSIAVTFLFDHATASELAKALGSELALTDEPPVAPADPVSMLFHQAFESGKFAEGMALLREAARLRPMFDSAATVPHPDPVTLADGDGGPQVICFSALVAMTGAQVYTRFADEFRGQRKVSALPAPGFVSGDSLPATIEAVIDLQTEIVRPIAARAEVVLTGTSSGGWLAHAVAARLERDGLRVAGVVLLDTYLPDADLLRRAQHRVIGGVLDRQAGFGLADGVRLSAMGWYIPLFAHWRPEPITAPTLLVRASEPLRDHTGAALEDLDWRSAWTLPHTVVDVPGDHFTILEEHAASTARAVREWLDR</sequence>
<dbReference type="PANTHER" id="PTHR43775">
    <property type="entry name" value="FATTY ACID SYNTHASE"/>
    <property type="match status" value="1"/>
</dbReference>
<dbReference type="SUPFAM" id="SSF53901">
    <property type="entry name" value="Thiolase-like"/>
    <property type="match status" value="2"/>
</dbReference>
<dbReference type="PROSITE" id="PS00012">
    <property type="entry name" value="PHOSPHOPANTETHEINE"/>
    <property type="match status" value="2"/>
</dbReference>
<dbReference type="InterPro" id="IPR036291">
    <property type="entry name" value="NAD(P)-bd_dom_sf"/>
</dbReference>
<dbReference type="GO" id="GO:0006633">
    <property type="term" value="P:fatty acid biosynthetic process"/>
    <property type="evidence" value="ECO:0007669"/>
    <property type="project" value="InterPro"/>
</dbReference>
<keyword evidence="8" id="KW-1185">Reference proteome</keyword>
<evidence type="ECO:0000259" key="6">
    <source>
        <dbReference type="PROSITE" id="PS52004"/>
    </source>
</evidence>
<dbReference type="Gene3D" id="3.40.366.10">
    <property type="entry name" value="Malonyl-Coenzyme A Acyl Carrier Protein, domain 2"/>
    <property type="match status" value="2"/>
</dbReference>
<dbReference type="SMART" id="SM00825">
    <property type="entry name" value="PKS_KS"/>
    <property type="match status" value="2"/>
</dbReference>
<dbReference type="GO" id="GO:0031177">
    <property type="term" value="F:phosphopantetheine binding"/>
    <property type="evidence" value="ECO:0007669"/>
    <property type="project" value="InterPro"/>
</dbReference>
<dbReference type="SUPFAM" id="SSF55048">
    <property type="entry name" value="Probable ACP-binding domain of malonyl-CoA ACP transacylase"/>
    <property type="match status" value="2"/>
</dbReference>
<evidence type="ECO:0000259" key="5">
    <source>
        <dbReference type="PROSITE" id="PS50075"/>
    </source>
</evidence>
<keyword evidence="4 7" id="KW-0012">Acyltransferase</keyword>
<keyword evidence="1" id="KW-0596">Phosphopantetheine</keyword>
<dbReference type="SMART" id="SM01294">
    <property type="entry name" value="PKS_PP_betabranch"/>
    <property type="match status" value="1"/>
</dbReference>
<dbReference type="Pfam" id="PF00698">
    <property type="entry name" value="Acyl_transf_1"/>
    <property type="match status" value="2"/>
</dbReference>
<dbReference type="InterPro" id="IPR018201">
    <property type="entry name" value="Ketoacyl_synth_AS"/>
</dbReference>
<dbReference type="RefSeq" id="WP_094024330.1">
    <property type="nucleotide sequence ID" value="NZ_NGAF01000001.1"/>
</dbReference>
<dbReference type="SMART" id="SM00823">
    <property type="entry name" value="PKS_PP"/>
    <property type="match status" value="2"/>
</dbReference>
<dbReference type="Pfam" id="PF16197">
    <property type="entry name" value="KAsynt_C_assoc"/>
    <property type="match status" value="2"/>
</dbReference>
<dbReference type="Gene3D" id="3.40.50.720">
    <property type="entry name" value="NAD(P)-binding Rossmann-like Domain"/>
    <property type="match status" value="1"/>
</dbReference>
<dbReference type="GO" id="GO:0004315">
    <property type="term" value="F:3-oxoacyl-[acyl-carrier-protein] synthase activity"/>
    <property type="evidence" value="ECO:0007669"/>
    <property type="project" value="InterPro"/>
</dbReference>
<dbReference type="InterPro" id="IPR013968">
    <property type="entry name" value="PKS_KR"/>
</dbReference>